<keyword evidence="1" id="KW-1133">Transmembrane helix</keyword>
<proteinExistence type="predicted"/>
<keyword evidence="1" id="KW-0472">Membrane</keyword>
<keyword evidence="3" id="KW-1185">Reference proteome</keyword>
<evidence type="ECO:0000313" key="3">
    <source>
        <dbReference type="Proteomes" id="UP000767291"/>
    </source>
</evidence>
<organism evidence="2 3">
    <name type="scientific">Metaclostridioides mangenotii</name>
    <dbReference type="NCBI Taxonomy" id="1540"/>
    <lineage>
        <taxon>Bacteria</taxon>
        <taxon>Bacillati</taxon>
        <taxon>Bacillota</taxon>
        <taxon>Clostridia</taxon>
        <taxon>Peptostreptococcales</taxon>
        <taxon>Peptostreptococcaceae</taxon>
        <taxon>Metaclostridioides</taxon>
    </lineage>
</organism>
<sequence length="155" mass="18111">MGKNKFLHIKHSDRGYFRKATIISMITSIATLGLAFLAYDYSKMLYFSLILLAVFAFRQGREFTNKYQREVYLSIDNYSIDINNKFTFLTGQKRNVRISFWDIKDVILNDRKIEIITDKGKSKIFLNAIDAENESKLLSKLSKRFKITTEELGVE</sequence>
<keyword evidence="1" id="KW-0812">Transmembrane</keyword>
<accession>A0ABS4ECY9</accession>
<comment type="caution">
    <text evidence="2">The sequence shown here is derived from an EMBL/GenBank/DDBJ whole genome shotgun (WGS) entry which is preliminary data.</text>
</comment>
<dbReference type="RefSeq" id="WP_209457219.1">
    <property type="nucleotide sequence ID" value="NZ_BAAACS010000019.1"/>
</dbReference>
<evidence type="ECO:0000256" key="1">
    <source>
        <dbReference type="SAM" id="Phobius"/>
    </source>
</evidence>
<protein>
    <submittedName>
        <fullName evidence="2">Uncharacterized protein</fullName>
    </submittedName>
</protein>
<gene>
    <name evidence="2" type="ORF">J2Z43_002218</name>
</gene>
<dbReference type="EMBL" id="JAGGJX010000005">
    <property type="protein sequence ID" value="MBP1855817.1"/>
    <property type="molecule type" value="Genomic_DNA"/>
</dbReference>
<dbReference type="Proteomes" id="UP000767291">
    <property type="component" value="Unassembled WGS sequence"/>
</dbReference>
<name>A0ABS4ECY9_9FIRM</name>
<reference evidence="2 3" key="1">
    <citation type="submission" date="2021-03" db="EMBL/GenBank/DDBJ databases">
        <title>Genomic Encyclopedia of Type Strains, Phase IV (KMG-IV): sequencing the most valuable type-strain genomes for metagenomic binning, comparative biology and taxonomic classification.</title>
        <authorList>
            <person name="Goeker M."/>
        </authorList>
    </citation>
    <scope>NUCLEOTIDE SEQUENCE [LARGE SCALE GENOMIC DNA]</scope>
    <source>
        <strain evidence="2 3">DSM 1289</strain>
    </source>
</reference>
<evidence type="ECO:0000313" key="2">
    <source>
        <dbReference type="EMBL" id="MBP1855817.1"/>
    </source>
</evidence>
<feature type="transmembrane region" description="Helical" evidence="1">
    <location>
        <begin position="20"/>
        <end position="38"/>
    </location>
</feature>